<dbReference type="OrthoDB" id="5345571at2759"/>
<evidence type="ECO:0000313" key="4">
    <source>
        <dbReference type="EMBL" id="EPE09229.1"/>
    </source>
</evidence>
<evidence type="ECO:0000259" key="3">
    <source>
        <dbReference type="Pfam" id="PF23076"/>
    </source>
</evidence>
<evidence type="ECO:0000256" key="1">
    <source>
        <dbReference type="SAM" id="MobiDB-lite"/>
    </source>
</evidence>
<feature type="compositionally biased region" description="Gly residues" evidence="1">
    <location>
        <begin position="14"/>
        <end position="23"/>
    </location>
</feature>
<keyword evidence="5" id="KW-1185">Reference proteome</keyword>
<organism evidence="4 5">
    <name type="scientific">Ophiostoma piceae (strain UAMH 11346)</name>
    <name type="common">Sap stain fungus</name>
    <dbReference type="NCBI Taxonomy" id="1262450"/>
    <lineage>
        <taxon>Eukaryota</taxon>
        <taxon>Fungi</taxon>
        <taxon>Dikarya</taxon>
        <taxon>Ascomycota</taxon>
        <taxon>Pezizomycotina</taxon>
        <taxon>Sordariomycetes</taxon>
        <taxon>Sordariomycetidae</taxon>
        <taxon>Ophiostomatales</taxon>
        <taxon>Ophiostomataceae</taxon>
        <taxon>Ophiostoma</taxon>
    </lineage>
</organism>
<dbReference type="VEuPathDB" id="FungiDB:F503_07005"/>
<accession>S3C6V1</accession>
<dbReference type="AlphaFoldDB" id="S3C6V1"/>
<dbReference type="InterPro" id="IPR057082">
    <property type="entry name" value="PH_C"/>
</dbReference>
<evidence type="ECO:0000259" key="2">
    <source>
        <dbReference type="Pfam" id="PF23074"/>
    </source>
</evidence>
<evidence type="ECO:0000313" key="5">
    <source>
        <dbReference type="Proteomes" id="UP000016923"/>
    </source>
</evidence>
<dbReference type="Proteomes" id="UP000016923">
    <property type="component" value="Unassembled WGS sequence"/>
</dbReference>
<dbReference type="Pfam" id="PF23076">
    <property type="entry name" value="PH_FT_C"/>
    <property type="match status" value="1"/>
</dbReference>
<name>S3C6V1_OPHP1</name>
<feature type="region of interest" description="Disordered" evidence="1">
    <location>
        <begin position="1"/>
        <end position="65"/>
    </location>
</feature>
<protein>
    <submittedName>
        <fullName evidence="4">Uncharacterized protein</fullName>
    </submittedName>
</protein>
<gene>
    <name evidence="4" type="ORF">F503_07005</name>
</gene>
<feature type="domain" description="PH" evidence="2">
    <location>
        <begin position="343"/>
        <end position="453"/>
    </location>
</feature>
<dbReference type="eggNOG" id="ENOG502SUJA">
    <property type="taxonomic scope" value="Eukaryota"/>
</dbReference>
<dbReference type="OMA" id="IDDGFKH"/>
<feature type="compositionally biased region" description="Low complexity" evidence="1">
    <location>
        <begin position="571"/>
        <end position="591"/>
    </location>
</feature>
<dbReference type="Pfam" id="PF23074">
    <property type="entry name" value="PH_FT_N"/>
    <property type="match status" value="1"/>
</dbReference>
<feature type="region of interest" description="Disordered" evidence="1">
    <location>
        <begin position="571"/>
        <end position="609"/>
    </location>
</feature>
<feature type="compositionally biased region" description="Low complexity" evidence="1">
    <location>
        <begin position="599"/>
        <end position="609"/>
    </location>
</feature>
<proteinExistence type="predicted"/>
<dbReference type="HOGENOM" id="CLU_031212_0_0_1"/>
<feature type="domain" description="PH" evidence="3">
    <location>
        <begin position="461"/>
        <end position="569"/>
    </location>
</feature>
<sequence>MEPGYPYRGPVNGPHGGQFGGPVGMPVGMPMGGPGGRPFSCPPARSGYGPPPVGPPRGFPAGRPAGPMGGMMGGPPGMAAIMGPGMAPGMAPGMGPGMGPGMAPGMGQSLVLGGQPPVASRSAMLLSGCYAETMTANAVANSLDALRVCLAEPLQPPVMALLEEIRRCSGVLTQVLDSARTNPSRVPVLLDYLELLLPCFQKSLVDIRAHYDDNTKTKDIRWRTMYHKMTEEAGGIPLPQIFTLYHQFILLLGQMLTRSPSFDMNALEVLQQRIEQLREKQGLKPPEQSKALVAPSHLGMNYHDKNVHWAEDIFSRPLPCRTPLKHLEFSQCFGPWLPPAMPSTAKVLFRRSFDNERLTLIAYIDPTNKAPFLMIRCLDAANNPIYSTKGVHEVVMQRDGSCLVLQRWSYADKCAKLWAFLYFLTYEELVLFHTAFVALKADGGLTRKVQDHEFNLDREKRLFQAKIEDDGFDHLLIVYQDHKTRRMRLHVAIWSGELRYWPVWTAFVTHPSKSWVVRKGRRRIHLKDVQLYVFCNDYREEHMRQNKSGAFELIFHSEDAATHFKRLLDPFSSTATSSAPSTTPSGPPTSADDSDHSESSTSSGASDDK</sequence>
<dbReference type="EMBL" id="KE148147">
    <property type="protein sequence ID" value="EPE09229.1"/>
    <property type="molecule type" value="Genomic_DNA"/>
</dbReference>
<feature type="compositionally biased region" description="Pro residues" evidence="1">
    <location>
        <begin position="49"/>
        <end position="58"/>
    </location>
</feature>
<dbReference type="InterPro" id="IPR057081">
    <property type="entry name" value="PH_N"/>
</dbReference>
<reference evidence="4 5" key="1">
    <citation type="journal article" date="2013" name="BMC Genomics">
        <title>The genome and transcriptome of the pine saprophyte Ophiostoma piceae, and a comparison with the bark beetle-associated pine pathogen Grosmannia clavigera.</title>
        <authorList>
            <person name="Haridas S."/>
            <person name="Wang Y."/>
            <person name="Lim L."/>
            <person name="Massoumi Alamouti S."/>
            <person name="Jackman S."/>
            <person name="Docking R."/>
            <person name="Robertson G."/>
            <person name="Birol I."/>
            <person name="Bohlmann J."/>
            <person name="Breuil C."/>
        </authorList>
    </citation>
    <scope>NUCLEOTIDE SEQUENCE [LARGE SCALE GENOMIC DNA]</scope>
    <source>
        <strain evidence="4 5">UAMH 11346</strain>
    </source>
</reference>